<gene>
    <name evidence="5" type="ORF">METZ01_LOCUS489220</name>
</gene>
<dbReference type="PANTHER" id="PTHR43179:SF12">
    <property type="entry name" value="GALACTOFURANOSYLTRANSFERASE GLFT2"/>
    <property type="match status" value="1"/>
</dbReference>
<dbReference type="Gene3D" id="3.90.550.10">
    <property type="entry name" value="Spore Coat Polysaccharide Biosynthesis Protein SpsA, Chain A"/>
    <property type="match status" value="1"/>
</dbReference>
<keyword evidence="4" id="KW-0812">Transmembrane</keyword>
<keyword evidence="4" id="KW-1133">Transmembrane helix</keyword>
<keyword evidence="3" id="KW-0808">Transferase</keyword>
<evidence type="ECO:0000313" key="5">
    <source>
        <dbReference type="EMBL" id="SVE36366.1"/>
    </source>
</evidence>
<reference evidence="5" key="1">
    <citation type="submission" date="2018-05" db="EMBL/GenBank/DDBJ databases">
        <authorList>
            <person name="Lanie J.A."/>
            <person name="Ng W.-L."/>
            <person name="Kazmierczak K.M."/>
            <person name="Andrzejewski T.M."/>
            <person name="Davidsen T.M."/>
            <person name="Wayne K.J."/>
            <person name="Tettelin H."/>
            <person name="Glass J.I."/>
            <person name="Rusch D."/>
            <person name="Podicherti R."/>
            <person name="Tsui H.-C.T."/>
            <person name="Winkler M.E."/>
        </authorList>
    </citation>
    <scope>NUCLEOTIDE SEQUENCE</scope>
</reference>
<organism evidence="5">
    <name type="scientific">marine metagenome</name>
    <dbReference type="NCBI Taxonomy" id="408172"/>
    <lineage>
        <taxon>unclassified sequences</taxon>
        <taxon>metagenomes</taxon>
        <taxon>ecological metagenomes</taxon>
    </lineage>
</organism>
<comment type="similarity">
    <text evidence="1">Belongs to the glycosyltransferase 2 family.</text>
</comment>
<accession>A0A383CVK1</accession>
<evidence type="ECO:0000256" key="2">
    <source>
        <dbReference type="ARBA" id="ARBA00022676"/>
    </source>
</evidence>
<evidence type="ECO:0008006" key="6">
    <source>
        <dbReference type="Google" id="ProtNLM"/>
    </source>
</evidence>
<dbReference type="GO" id="GO:0016757">
    <property type="term" value="F:glycosyltransferase activity"/>
    <property type="evidence" value="ECO:0007669"/>
    <property type="project" value="UniProtKB-KW"/>
</dbReference>
<evidence type="ECO:0000256" key="1">
    <source>
        <dbReference type="ARBA" id="ARBA00006739"/>
    </source>
</evidence>
<keyword evidence="2" id="KW-0328">Glycosyltransferase</keyword>
<protein>
    <recommendedName>
        <fullName evidence="6">Glycosyltransferase 2-like domain-containing protein</fullName>
    </recommendedName>
</protein>
<sequence>LKKVKTKYALILNPDATLHAFTLKNFFEAINQVPEFAIMAPYVQEKKEENKKVDNKSSHPILVKNVKGFAMFLNMSEFQDIGFFDENFFFYFEEIDLCRRLVNSHKKIYLVPSIKINHTGGQSHSKAINKAMELSRNWHWMWSTFNYHKKYKGFVISFLIVFPKLCSAVFKIILYSLLKNREKKEIYYHRYSGLVNAIMGKSSWYRPKV</sequence>
<evidence type="ECO:0000256" key="3">
    <source>
        <dbReference type="ARBA" id="ARBA00022679"/>
    </source>
</evidence>
<dbReference type="InterPro" id="IPR029044">
    <property type="entry name" value="Nucleotide-diphossugar_trans"/>
</dbReference>
<keyword evidence="4" id="KW-0472">Membrane</keyword>
<evidence type="ECO:0000256" key="4">
    <source>
        <dbReference type="SAM" id="Phobius"/>
    </source>
</evidence>
<dbReference type="SUPFAM" id="SSF53448">
    <property type="entry name" value="Nucleotide-diphospho-sugar transferases"/>
    <property type="match status" value="1"/>
</dbReference>
<name>A0A383CVK1_9ZZZZ</name>
<dbReference type="PANTHER" id="PTHR43179">
    <property type="entry name" value="RHAMNOSYLTRANSFERASE WBBL"/>
    <property type="match status" value="1"/>
</dbReference>
<dbReference type="AlphaFoldDB" id="A0A383CVK1"/>
<proteinExistence type="inferred from homology"/>
<feature type="non-terminal residue" evidence="5">
    <location>
        <position position="1"/>
    </location>
</feature>
<dbReference type="EMBL" id="UINC01212165">
    <property type="protein sequence ID" value="SVE36366.1"/>
    <property type="molecule type" value="Genomic_DNA"/>
</dbReference>
<feature type="transmembrane region" description="Helical" evidence="4">
    <location>
        <begin position="154"/>
        <end position="178"/>
    </location>
</feature>